<feature type="transmembrane region" description="Helical" evidence="2">
    <location>
        <begin position="108"/>
        <end position="125"/>
    </location>
</feature>
<dbReference type="Pfam" id="PF06772">
    <property type="entry name" value="LtrA"/>
    <property type="match status" value="1"/>
</dbReference>
<feature type="region of interest" description="Disordered" evidence="1">
    <location>
        <begin position="1"/>
        <end position="37"/>
    </location>
</feature>
<evidence type="ECO:0000256" key="2">
    <source>
        <dbReference type="SAM" id="Phobius"/>
    </source>
</evidence>
<dbReference type="AlphaFoldDB" id="C7QGH4"/>
<dbReference type="EMBL" id="CP001700">
    <property type="protein sequence ID" value="ACU74854.1"/>
    <property type="molecule type" value="Genomic_DNA"/>
</dbReference>
<keyword evidence="4" id="KW-1185">Reference proteome</keyword>
<feature type="transmembrane region" description="Helical" evidence="2">
    <location>
        <begin position="292"/>
        <end position="315"/>
    </location>
</feature>
<proteinExistence type="predicted"/>
<dbReference type="InterPro" id="IPR010640">
    <property type="entry name" value="Low_temperature_requirement_A"/>
</dbReference>
<organism evidence="3 4">
    <name type="scientific">Catenulispora acidiphila (strain DSM 44928 / JCM 14897 / NBRC 102108 / NRRL B-24433 / ID139908)</name>
    <dbReference type="NCBI Taxonomy" id="479433"/>
    <lineage>
        <taxon>Bacteria</taxon>
        <taxon>Bacillati</taxon>
        <taxon>Actinomycetota</taxon>
        <taxon>Actinomycetes</taxon>
        <taxon>Catenulisporales</taxon>
        <taxon>Catenulisporaceae</taxon>
        <taxon>Catenulispora</taxon>
    </lineage>
</organism>
<dbReference type="OrthoDB" id="7698234at2"/>
<feature type="transmembrane region" description="Helical" evidence="2">
    <location>
        <begin position="160"/>
        <end position="180"/>
    </location>
</feature>
<evidence type="ECO:0000313" key="4">
    <source>
        <dbReference type="Proteomes" id="UP000000851"/>
    </source>
</evidence>
<name>C7QGH4_CATAD</name>
<dbReference type="Proteomes" id="UP000000851">
    <property type="component" value="Chromosome"/>
</dbReference>
<accession>C7QGH4</accession>
<keyword evidence="2" id="KW-0812">Transmembrane</keyword>
<feature type="transmembrane region" description="Helical" evidence="2">
    <location>
        <begin position="186"/>
        <end position="208"/>
    </location>
</feature>
<feature type="transmembrane region" description="Helical" evidence="2">
    <location>
        <begin position="44"/>
        <end position="66"/>
    </location>
</feature>
<sequence length="414" mass="44163">MVAVASEDYPDTPTESGGDDGSAGITADDGGPDRGRSPHAVQRVTWAELFFDLVFVFAVTQVAHAVSVGDGWADLGRSILLFVPFWWAWVGCAILFNGMVISATKRHLVLLAIAGAAFVMCISVPDAYGNRGVLFGAAYLVSRILLGATMRVRDAFKVRLDPFTVGVLAGLAWMFAGLLPSDTRQWVWLALALIELAVPLVLGHRLDYMQFDASHLPERFGLFVIIALGETLVGIGQGGTRNALHGEEAVTLFVAFLLSCGLWWTYFQYGASATEHALKVAKVPAILVRSSFSYGHMLFVLGIILAAAGMSQAVADPTARLHGVHALLLGSGVSLYVATFCYTRIMMFGGASYTRVVAALLAIVVTACSPALPAIVPLALLAALVIALNAFEFYWVTAGKPLMLINVWQGAAGR</sequence>
<protein>
    <submittedName>
        <fullName evidence="3">Low temperature requirement A</fullName>
    </submittedName>
</protein>
<feature type="transmembrane region" description="Helical" evidence="2">
    <location>
        <begin position="78"/>
        <end position="96"/>
    </location>
</feature>
<keyword evidence="2" id="KW-1133">Transmembrane helix</keyword>
<dbReference type="STRING" id="479433.Caci_5996"/>
<evidence type="ECO:0000313" key="3">
    <source>
        <dbReference type="EMBL" id="ACU74854.1"/>
    </source>
</evidence>
<dbReference type="KEGG" id="cai:Caci_5996"/>
<feature type="transmembrane region" description="Helical" evidence="2">
    <location>
        <begin position="250"/>
        <end position="271"/>
    </location>
</feature>
<dbReference type="PANTHER" id="PTHR36840:SF1">
    <property type="entry name" value="BLL5714 PROTEIN"/>
    <property type="match status" value="1"/>
</dbReference>
<keyword evidence="2" id="KW-0472">Membrane</keyword>
<dbReference type="PANTHER" id="PTHR36840">
    <property type="entry name" value="BLL5714 PROTEIN"/>
    <property type="match status" value="1"/>
</dbReference>
<dbReference type="eggNOG" id="COG4292">
    <property type="taxonomic scope" value="Bacteria"/>
</dbReference>
<gene>
    <name evidence="3" type="ordered locus">Caci_5996</name>
</gene>
<feature type="transmembrane region" description="Helical" evidence="2">
    <location>
        <begin position="321"/>
        <end position="341"/>
    </location>
</feature>
<reference evidence="3 4" key="1">
    <citation type="journal article" date="2009" name="Stand. Genomic Sci.">
        <title>Complete genome sequence of Catenulispora acidiphila type strain (ID 139908).</title>
        <authorList>
            <person name="Copeland A."/>
            <person name="Lapidus A."/>
            <person name="Glavina Del Rio T."/>
            <person name="Nolan M."/>
            <person name="Lucas S."/>
            <person name="Chen F."/>
            <person name="Tice H."/>
            <person name="Cheng J.F."/>
            <person name="Bruce D."/>
            <person name="Goodwin L."/>
            <person name="Pitluck S."/>
            <person name="Mikhailova N."/>
            <person name="Pati A."/>
            <person name="Ivanova N."/>
            <person name="Mavromatis K."/>
            <person name="Chen A."/>
            <person name="Palaniappan K."/>
            <person name="Chain P."/>
            <person name="Land M."/>
            <person name="Hauser L."/>
            <person name="Chang Y.J."/>
            <person name="Jeffries C.D."/>
            <person name="Chertkov O."/>
            <person name="Brettin T."/>
            <person name="Detter J.C."/>
            <person name="Han C."/>
            <person name="Ali Z."/>
            <person name="Tindall B.J."/>
            <person name="Goker M."/>
            <person name="Bristow J."/>
            <person name="Eisen J.A."/>
            <person name="Markowitz V."/>
            <person name="Hugenholtz P."/>
            <person name="Kyrpides N.C."/>
            <person name="Klenk H.P."/>
        </authorList>
    </citation>
    <scope>NUCLEOTIDE SEQUENCE [LARGE SCALE GENOMIC DNA]</scope>
    <source>
        <strain evidence="4">DSM 44928 / JCM 14897 / NBRC 102108 / NRRL B-24433 / ID139908</strain>
    </source>
</reference>
<feature type="transmembrane region" description="Helical" evidence="2">
    <location>
        <begin position="220"/>
        <end position="238"/>
    </location>
</feature>
<evidence type="ECO:0000256" key="1">
    <source>
        <dbReference type="SAM" id="MobiDB-lite"/>
    </source>
</evidence>
<feature type="transmembrane region" description="Helical" evidence="2">
    <location>
        <begin position="378"/>
        <end position="396"/>
    </location>
</feature>
<dbReference type="HOGENOM" id="CLU_045667_2_1_11"/>
<dbReference type="InParanoid" id="C7QGH4"/>
<feature type="transmembrane region" description="Helical" evidence="2">
    <location>
        <begin position="353"/>
        <end position="372"/>
    </location>
</feature>